<sequence length="42" mass="5072">MEKLAIHREVHRIQKEKLRHIWTDQAVDERTSAESRLFGINE</sequence>
<comment type="caution">
    <text evidence="1">The sequence shown here is derived from an EMBL/GenBank/DDBJ whole genome shotgun (WGS) entry which is preliminary data.</text>
</comment>
<accession>A0ABU9DQR4</accession>
<organism evidence="1 2">
    <name type="scientific">Paenibacillus filicis</name>
    <dbReference type="NCBI Taxonomy" id="669464"/>
    <lineage>
        <taxon>Bacteria</taxon>
        <taxon>Bacillati</taxon>
        <taxon>Bacillota</taxon>
        <taxon>Bacilli</taxon>
        <taxon>Bacillales</taxon>
        <taxon>Paenibacillaceae</taxon>
        <taxon>Paenibacillus</taxon>
    </lineage>
</organism>
<dbReference type="Proteomes" id="UP001469365">
    <property type="component" value="Unassembled WGS sequence"/>
</dbReference>
<reference evidence="1 2" key="1">
    <citation type="submission" date="2024-04" db="EMBL/GenBank/DDBJ databases">
        <title>draft genome sequnece of Paenibacillus filicis.</title>
        <authorList>
            <person name="Kim D.-U."/>
        </authorList>
    </citation>
    <scope>NUCLEOTIDE SEQUENCE [LARGE SCALE GENOMIC DNA]</scope>
    <source>
        <strain evidence="1 2">KACC14197</strain>
    </source>
</reference>
<gene>
    <name evidence="1" type="ORF">WMW72_21790</name>
</gene>
<dbReference type="EMBL" id="JBBPCC010000015">
    <property type="protein sequence ID" value="MEK8130542.1"/>
    <property type="molecule type" value="Genomic_DNA"/>
</dbReference>
<proteinExistence type="predicted"/>
<evidence type="ECO:0000313" key="2">
    <source>
        <dbReference type="Proteomes" id="UP001469365"/>
    </source>
</evidence>
<dbReference type="RefSeq" id="WP_341417678.1">
    <property type="nucleotide sequence ID" value="NZ_JBBPCC010000015.1"/>
</dbReference>
<protein>
    <submittedName>
        <fullName evidence="1">Uncharacterized protein</fullName>
    </submittedName>
</protein>
<evidence type="ECO:0000313" key="1">
    <source>
        <dbReference type="EMBL" id="MEK8130542.1"/>
    </source>
</evidence>
<keyword evidence="2" id="KW-1185">Reference proteome</keyword>
<name>A0ABU9DQR4_9BACL</name>